<dbReference type="Gene3D" id="2.40.160.10">
    <property type="entry name" value="Porin"/>
    <property type="match status" value="1"/>
</dbReference>
<dbReference type="EMBL" id="FCOX02000041">
    <property type="protein sequence ID" value="SAL00142.1"/>
    <property type="molecule type" value="Genomic_DNA"/>
</dbReference>
<feature type="signal peptide" evidence="11">
    <location>
        <begin position="1"/>
        <end position="24"/>
    </location>
</feature>
<dbReference type="InterPro" id="IPR033900">
    <property type="entry name" value="Gram_neg_porin_domain"/>
</dbReference>
<dbReference type="GO" id="GO:0006811">
    <property type="term" value="P:monoatomic ion transport"/>
    <property type="evidence" value="ECO:0007669"/>
    <property type="project" value="UniProtKB-KW"/>
</dbReference>
<keyword evidence="10" id="KW-0998">Cell outer membrane</keyword>
<dbReference type="PRINTS" id="PR00184">
    <property type="entry name" value="NEISSPPORIN"/>
</dbReference>
<evidence type="ECO:0000256" key="11">
    <source>
        <dbReference type="SAM" id="SignalP"/>
    </source>
</evidence>
<comment type="subunit">
    <text evidence="2">Homotrimer.</text>
</comment>
<accession>A0A158DZX1</accession>
<dbReference type="PANTHER" id="PTHR34501">
    <property type="entry name" value="PROTEIN YDDL-RELATED"/>
    <property type="match status" value="1"/>
</dbReference>
<comment type="subcellular location">
    <subcellularLocation>
        <location evidence="1">Cell outer membrane</location>
        <topology evidence="1">Multi-pass membrane protein</topology>
    </subcellularLocation>
</comment>
<keyword evidence="8" id="KW-0626">Porin</keyword>
<evidence type="ECO:0000256" key="9">
    <source>
        <dbReference type="ARBA" id="ARBA00023136"/>
    </source>
</evidence>
<dbReference type="InterPro" id="IPR023614">
    <property type="entry name" value="Porin_dom_sf"/>
</dbReference>
<dbReference type="GO" id="GO:0009279">
    <property type="term" value="C:cell outer membrane"/>
    <property type="evidence" value="ECO:0007669"/>
    <property type="project" value="UniProtKB-SubCell"/>
</dbReference>
<keyword evidence="4" id="KW-1134">Transmembrane beta strand</keyword>
<evidence type="ECO:0000256" key="4">
    <source>
        <dbReference type="ARBA" id="ARBA00022452"/>
    </source>
</evidence>
<feature type="chain" id="PRO_5007624669" evidence="11">
    <location>
        <begin position="25"/>
        <end position="400"/>
    </location>
</feature>
<dbReference type="OrthoDB" id="8982743at2"/>
<dbReference type="GO" id="GO:0015288">
    <property type="term" value="F:porin activity"/>
    <property type="evidence" value="ECO:0007669"/>
    <property type="project" value="UniProtKB-KW"/>
</dbReference>
<keyword evidence="3" id="KW-0813">Transport</keyword>
<evidence type="ECO:0000256" key="10">
    <source>
        <dbReference type="ARBA" id="ARBA00023237"/>
    </source>
</evidence>
<evidence type="ECO:0000256" key="2">
    <source>
        <dbReference type="ARBA" id="ARBA00011233"/>
    </source>
</evidence>
<evidence type="ECO:0000256" key="6">
    <source>
        <dbReference type="ARBA" id="ARBA00022729"/>
    </source>
</evidence>
<dbReference type="InterPro" id="IPR002299">
    <property type="entry name" value="Porin_Neis"/>
</dbReference>
<evidence type="ECO:0000259" key="12">
    <source>
        <dbReference type="Pfam" id="PF13609"/>
    </source>
</evidence>
<evidence type="ECO:0000256" key="3">
    <source>
        <dbReference type="ARBA" id="ARBA00022448"/>
    </source>
</evidence>
<dbReference type="InterPro" id="IPR050298">
    <property type="entry name" value="Gram-neg_bact_OMP"/>
</dbReference>
<organism evidence="13 14">
    <name type="scientific">Caballeronia calidae</name>
    <dbReference type="NCBI Taxonomy" id="1777139"/>
    <lineage>
        <taxon>Bacteria</taxon>
        <taxon>Pseudomonadati</taxon>
        <taxon>Pseudomonadota</taxon>
        <taxon>Betaproteobacteria</taxon>
        <taxon>Burkholderiales</taxon>
        <taxon>Burkholderiaceae</taxon>
        <taxon>Caballeronia</taxon>
    </lineage>
</organism>
<keyword evidence="5" id="KW-0812">Transmembrane</keyword>
<evidence type="ECO:0000256" key="8">
    <source>
        <dbReference type="ARBA" id="ARBA00023114"/>
    </source>
</evidence>
<keyword evidence="14" id="KW-1185">Reference proteome</keyword>
<evidence type="ECO:0000313" key="14">
    <source>
        <dbReference type="Proteomes" id="UP000071859"/>
    </source>
</evidence>
<evidence type="ECO:0000256" key="5">
    <source>
        <dbReference type="ARBA" id="ARBA00022692"/>
    </source>
</evidence>
<dbReference type="Pfam" id="PF13609">
    <property type="entry name" value="Porin_4"/>
    <property type="match status" value="1"/>
</dbReference>
<keyword evidence="9" id="KW-0472">Membrane</keyword>
<keyword evidence="7" id="KW-0406">Ion transport</keyword>
<name>A0A158DZX1_9BURK</name>
<gene>
    <name evidence="13" type="ORF">AWB78_05887</name>
</gene>
<protein>
    <submittedName>
        <fullName evidence="13">Outer membrane porin OpcP</fullName>
    </submittedName>
</protein>
<dbReference type="AlphaFoldDB" id="A0A158DZX1"/>
<keyword evidence="6 11" id="KW-0732">Signal</keyword>
<dbReference type="GO" id="GO:0046930">
    <property type="term" value="C:pore complex"/>
    <property type="evidence" value="ECO:0007669"/>
    <property type="project" value="UniProtKB-KW"/>
</dbReference>
<dbReference type="SUPFAM" id="SSF56935">
    <property type="entry name" value="Porins"/>
    <property type="match status" value="1"/>
</dbReference>
<dbReference type="Proteomes" id="UP000071859">
    <property type="component" value="Unassembled WGS sequence"/>
</dbReference>
<proteinExistence type="predicted"/>
<feature type="domain" description="Porin" evidence="12">
    <location>
        <begin position="20"/>
        <end position="365"/>
    </location>
</feature>
<evidence type="ECO:0000256" key="1">
    <source>
        <dbReference type="ARBA" id="ARBA00004571"/>
    </source>
</evidence>
<evidence type="ECO:0000313" key="13">
    <source>
        <dbReference type="EMBL" id="SAL00142.1"/>
    </source>
</evidence>
<dbReference type="PANTHER" id="PTHR34501:SF9">
    <property type="entry name" value="MAJOR OUTER MEMBRANE PROTEIN P.IA"/>
    <property type="match status" value="1"/>
</dbReference>
<dbReference type="CDD" id="cd00342">
    <property type="entry name" value="gram_neg_porins"/>
    <property type="match status" value="1"/>
</dbReference>
<reference evidence="13" key="1">
    <citation type="submission" date="2016-01" db="EMBL/GenBank/DDBJ databases">
        <authorList>
            <person name="Peeters C."/>
        </authorList>
    </citation>
    <scope>NUCLEOTIDE SEQUENCE</scope>
    <source>
        <strain evidence="13">LMG 29321</strain>
    </source>
</reference>
<dbReference type="RefSeq" id="WP_063959037.1">
    <property type="nucleotide sequence ID" value="NZ_FCOX02000041.1"/>
</dbReference>
<evidence type="ECO:0000256" key="7">
    <source>
        <dbReference type="ARBA" id="ARBA00023065"/>
    </source>
</evidence>
<sequence length="400" mass="40884">MKKSTKLKMLSVSVGALSIGSVQAQSSVTLYGALDAGFTYTSNVKGSSLFALTSSNEAGSRWGLTGTEDLGGDLKAIFTMEGGFSTTTGAVGTNGTLFGRQAFVGLSSNQYGTATLGRQYGASYTAITQILALPAGGTWAAAGGGYGTHASDADNLNSANRINNAIKYRSPNWGGVTVVGLYSFGGKAGDFTQNSIYDVGVAYDNGTFRFGAGYFFAKNPNFSFWGDKANDSPSGNNMPNVIISGYASAGSEQIIAAGAGYTLGSAIFGVIYSNVRFNNLGSIAGVTTGSAAGYRGSATLNTGEVNVKYQLTPALLLGLAYSYTKDSGAGESGGATYQSVDAGALYSLSKTTSLYAMGVYQRASGTNSLGQKAVGAIFGSAGPSSNNHQLLLTTGLLHKF</sequence>
<comment type="caution">
    <text evidence="13">The sequence shown here is derived from an EMBL/GenBank/DDBJ whole genome shotgun (WGS) entry which is preliminary data.</text>
</comment>